<accession>A0A314XWN4</accession>
<keyword evidence="1" id="KW-0175">Coiled coil</keyword>
<dbReference type="OrthoDB" id="10559447at2759"/>
<dbReference type="STRING" id="2094558.A0A314XWN4"/>
<protein>
    <submittedName>
        <fullName evidence="2">Uncharacterized protein</fullName>
    </submittedName>
</protein>
<evidence type="ECO:0000313" key="3">
    <source>
        <dbReference type="Proteomes" id="UP000250321"/>
    </source>
</evidence>
<gene>
    <name evidence="2" type="ORF">Pyn_38811</name>
</gene>
<dbReference type="AlphaFoldDB" id="A0A314XWN4"/>
<proteinExistence type="predicted"/>
<sequence length="104" mass="12439">MFEVEEEEIAFVSLENNGESDDSNEEDVDIEETRERYKELYLNFDKVKKQNDGLNIKVQKKEDEWQRIETSLRSQVNNLLAERDLLKEKLKEAVEKLHRLIIRA</sequence>
<evidence type="ECO:0000256" key="1">
    <source>
        <dbReference type="SAM" id="Coils"/>
    </source>
</evidence>
<organism evidence="2 3">
    <name type="scientific">Prunus yedoensis var. nudiflora</name>
    <dbReference type="NCBI Taxonomy" id="2094558"/>
    <lineage>
        <taxon>Eukaryota</taxon>
        <taxon>Viridiplantae</taxon>
        <taxon>Streptophyta</taxon>
        <taxon>Embryophyta</taxon>
        <taxon>Tracheophyta</taxon>
        <taxon>Spermatophyta</taxon>
        <taxon>Magnoliopsida</taxon>
        <taxon>eudicotyledons</taxon>
        <taxon>Gunneridae</taxon>
        <taxon>Pentapetalae</taxon>
        <taxon>rosids</taxon>
        <taxon>fabids</taxon>
        <taxon>Rosales</taxon>
        <taxon>Rosaceae</taxon>
        <taxon>Amygdaloideae</taxon>
        <taxon>Amygdaleae</taxon>
        <taxon>Prunus</taxon>
    </lineage>
</organism>
<reference evidence="2 3" key="1">
    <citation type="submission" date="2018-02" db="EMBL/GenBank/DDBJ databases">
        <title>Draft genome of wild Prunus yedoensis var. nudiflora.</title>
        <authorList>
            <person name="Baek S."/>
            <person name="Kim J.-H."/>
            <person name="Choi K."/>
            <person name="Kim G.-B."/>
            <person name="Cho A."/>
            <person name="Jang H."/>
            <person name="Shin C.-H."/>
            <person name="Yu H.-J."/>
            <person name="Mun J.-H."/>
        </authorList>
    </citation>
    <scope>NUCLEOTIDE SEQUENCE [LARGE SCALE GENOMIC DNA]</scope>
    <source>
        <strain evidence="3">cv. Jeju island</strain>
        <tissue evidence="2">Leaf</tissue>
    </source>
</reference>
<dbReference type="EMBL" id="PJQY01002194">
    <property type="protein sequence ID" value="PQP95743.1"/>
    <property type="molecule type" value="Genomic_DNA"/>
</dbReference>
<name>A0A314XWN4_PRUYE</name>
<comment type="caution">
    <text evidence="2">The sequence shown here is derived from an EMBL/GenBank/DDBJ whole genome shotgun (WGS) entry which is preliminary data.</text>
</comment>
<dbReference type="Proteomes" id="UP000250321">
    <property type="component" value="Unassembled WGS sequence"/>
</dbReference>
<keyword evidence="3" id="KW-1185">Reference proteome</keyword>
<evidence type="ECO:0000313" key="2">
    <source>
        <dbReference type="EMBL" id="PQP95743.1"/>
    </source>
</evidence>
<feature type="coiled-coil region" evidence="1">
    <location>
        <begin position="30"/>
        <end position="103"/>
    </location>
</feature>